<dbReference type="SUPFAM" id="SSF51905">
    <property type="entry name" value="FAD/NAD(P)-binding domain"/>
    <property type="match status" value="1"/>
</dbReference>
<dbReference type="InterPro" id="IPR036188">
    <property type="entry name" value="FAD/NAD-bd_sf"/>
</dbReference>
<dbReference type="Proteomes" id="UP000092555">
    <property type="component" value="Unassembled WGS sequence"/>
</dbReference>
<dbReference type="InterPro" id="IPR002937">
    <property type="entry name" value="Amino_oxidase"/>
</dbReference>
<dbReference type="Gene3D" id="3.50.50.60">
    <property type="entry name" value="FAD/NAD(P)-binding domain"/>
    <property type="match status" value="1"/>
</dbReference>
<protein>
    <recommendedName>
        <fullName evidence="1">Amine oxidase domain-containing protein</fullName>
    </recommendedName>
</protein>
<reference evidence="2 3" key="1">
    <citation type="submission" date="2016-05" db="EMBL/GenBank/DDBJ databases">
        <title>Comparative genomics of biotechnologically important yeasts.</title>
        <authorList>
            <consortium name="DOE Joint Genome Institute"/>
            <person name="Riley R."/>
            <person name="Haridas S."/>
            <person name="Wolfe K.H."/>
            <person name="Lopes M.R."/>
            <person name="Hittinger C.T."/>
            <person name="Goker M."/>
            <person name="Salamov A."/>
            <person name="Wisecaver J."/>
            <person name="Long T.M."/>
            <person name="Aerts A.L."/>
            <person name="Barry K."/>
            <person name="Choi C."/>
            <person name="Clum A."/>
            <person name="Coughlan A.Y."/>
            <person name="Deshpande S."/>
            <person name="Douglass A.P."/>
            <person name="Hanson S.J."/>
            <person name="Klenk H.-P."/>
            <person name="LaButti K."/>
            <person name="Lapidus A."/>
            <person name="Lindquist E."/>
            <person name="Lipzen A."/>
            <person name="Meier-kolthoff J.P."/>
            <person name="Ohm R.A."/>
            <person name="Otillar R.P."/>
            <person name="Pangilinan J."/>
            <person name="Peng Y."/>
            <person name="Rokas A."/>
            <person name="Rosa C.A."/>
            <person name="Scheuner C."/>
            <person name="Sibirny A.A."/>
            <person name="Slot J.C."/>
            <person name="Stielow J.B."/>
            <person name="Sun H."/>
            <person name="Kurtzman C.P."/>
            <person name="Blackwell M."/>
            <person name="Grigoriev I.V."/>
            <person name="Jeffries T.W."/>
        </authorList>
    </citation>
    <scope>NUCLEOTIDE SEQUENCE [LARGE SCALE GENOMIC DNA]</scope>
    <source>
        <strain evidence="2 3">NRRL YB-4993</strain>
    </source>
</reference>
<keyword evidence="3" id="KW-1185">Reference proteome</keyword>
<dbReference type="RefSeq" id="XP_018713178.1">
    <property type="nucleotide sequence ID" value="XM_018859306.1"/>
</dbReference>
<proteinExistence type="predicted"/>
<accession>A0A1A0HFM5</accession>
<dbReference type="GeneID" id="30032281"/>
<dbReference type="Pfam" id="PF01593">
    <property type="entry name" value="Amino_oxidase"/>
    <property type="match status" value="1"/>
</dbReference>
<comment type="caution">
    <text evidence="2">The sequence shown here is derived from an EMBL/GenBank/DDBJ whole genome shotgun (WGS) entry which is preliminary data.</text>
</comment>
<evidence type="ECO:0000313" key="3">
    <source>
        <dbReference type="Proteomes" id="UP000092555"/>
    </source>
</evidence>
<gene>
    <name evidence="2" type="ORF">METBIDRAFT_9070</name>
</gene>
<sequence>MWIDILWGIASAKHFFSWRADHLGRNADVKNGFETGFRNGLAELPEAYQRQNIRLSTQETHINYEKYGIITLTTSEGSVYTFNYVVVTAPLSVLGITVQNNRHILNWAPPLPRGFQDFLP</sequence>
<dbReference type="GO" id="GO:0016491">
    <property type="term" value="F:oxidoreductase activity"/>
    <property type="evidence" value="ECO:0007669"/>
    <property type="project" value="InterPro"/>
</dbReference>
<organism evidence="2 3">
    <name type="scientific">Metschnikowia bicuspidata var. bicuspidata NRRL YB-4993</name>
    <dbReference type="NCBI Taxonomy" id="869754"/>
    <lineage>
        <taxon>Eukaryota</taxon>
        <taxon>Fungi</taxon>
        <taxon>Dikarya</taxon>
        <taxon>Ascomycota</taxon>
        <taxon>Saccharomycotina</taxon>
        <taxon>Pichiomycetes</taxon>
        <taxon>Metschnikowiaceae</taxon>
        <taxon>Metschnikowia</taxon>
    </lineage>
</organism>
<dbReference type="AlphaFoldDB" id="A0A1A0HFM5"/>
<name>A0A1A0HFM5_9ASCO</name>
<dbReference type="OrthoDB" id="5046242at2759"/>
<dbReference type="EMBL" id="LXTC01000001">
    <property type="protein sequence ID" value="OBA22697.1"/>
    <property type="molecule type" value="Genomic_DNA"/>
</dbReference>
<feature type="domain" description="Amine oxidase" evidence="1">
    <location>
        <begin position="32"/>
        <end position="113"/>
    </location>
</feature>
<dbReference type="Gene3D" id="3.90.660.10">
    <property type="match status" value="1"/>
</dbReference>
<evidence type="ECO:0000313" key="2">
    <source>
        <dbReference type="EMBL" id="OBA22697.1"/>
    </source>
</evidence>
<evidence type="ECO:0000259" key="1">
    <source>
        <dbReference type="Pfam" id="PF01593"/>
    </source>
</evidence>
<dbReference type="STRING" id="869754.A0A1A0HFM5"/>